<dbReference type="PROSITE" id="PS50958">
    <property type="entry name" value="SMB_2"/>
    <property type="match status" value="1"/>
</dbReference>
<dbReference type="FunFam" id="3.90.70.10:FF:000165">
    <property type="entry name" value="Tubulointerstitial nephritis antigen-like"/>
    <property type="match status" value="1"/>
</dbReference>
<dbReference type="InterPro" id="IPR013128">
    <property type="entry name" value="Peptidase_C1A"/>
</dbReference>
<dbReference type="InterPro" id="IPR000668">
    <property type="entry name" value="Peptidase_C1A_C"/>
</dbReference>
<keyword evidence="2" id="KW-1015">Disulfide bond</keyword>
<feature type="domain" description="SMB" evidence="3">
    <location>
        <begin position="118"/>
        <end position="170"/>
    </location>
</feature>
<evidence type="ECO:0000256" key="2">
    <source>
        <dbReference type="ARBA" id="ARBA00023157"/>
    </source>
</evidence>
<dbReference type="SMART" id="SM00645">
    <property type="entry name" value="Pept_C1"/>
    <property type="match status" value="1"/>
</dbReference>
<gene>
    <name evidence="4" type="ORF">CAUJ_LOCUS14817</name>
</gene>
<evidence type="ECO:0000256" key="1">
    <source>
        <dbReference type="ARBA" id="ARBA00008455"/>
    </source>
</evidence>
<evidence type="ECO:0000313" key="5">
    <source>
        <dbReference type="Proteomes" id="UP000835052"/>
    </source>
</evidence>
<dbReference type="Gene3D" id="3.90.70.10">
    <property type="entry name" value="Cysteine proteinases"/>
    <property type="match status" value="1"/>
</dbReference>
<dbReference type="PROSITE" id="PS00640">
    <property type="entry name" value="THIOL_PROTEASE_ASN"/>
    <property type="match status" value="1"/>
</dbReference>
<dbReference type="Proteomes" id="UP000835052">
    <property type="component" value="Unassembled WGS sequence"/>
</dbReference>
<evidence type="ECO:0000313" key="4">
    <source>
        <dbReference type="EMBL" id="CAD6198912.1"/>
    </source>
</evidence>
<dbReference type="InterPro" id="IPR025661">
    <property type="entry name" value="Pept_asp_AS"/>
</dbReference>
<dbReference type="PANTHER" id="PTHR12411">
    <property type="entry name" value="CYSTEINE PROTEASE FAMILY C1-RELATED"/>
    <property type="match status" value="1"/>
</dbReference>
<accession>A0A8S1HWE2</accession>
<comment type="caution">
    <text evidence="4">The sequence shown here is derived from an EMBL/GenBank/DDBJ whole genome shotgun (WGS) entry which is preliminary data.</text>
</comment>
<protein>
    <recommendedName>
        <fullName evidence="3">SMB domain-containing protein</fullName>
    </recommendedName>
</protein>
<sequence length="537" mass="59960">MMGKQANTAEFVEEIGQTAAPHFSLGLSKGRSSDNHQQTDMVPRSYRFASVFQKREKVSEGRVFSKLDGVVPGAPPLTIDGMWWLRRCGRVLLVVILVVDLVDSRGFHGIPGRYCSVRTPTCCTNRDDDCTAPILGDHLCYCDMFCDRGPDGGNDCCPDFEATCRGGDERGSWQLSGEACVVDGVHYNEGDQIQRNCEQCTCRSNMWSCDGTTCLIQPDILDKVKTGRYSWSARNYTNFWGRSLSDGIKFRLGTLFPEQSVQNMNEIVIKPRELPESFDAREKWGALIHPVLDQGDCGSSWSVSTTTISSDRLSIISDGKIKASISPQQLLSCNQHRQRGCEGGYLDRAWWYIRKLGVVSEECYPYVSGVSREPGHCLIPKRNYTNGQGIRCPTGHPDSTAYKMTPPYRVSNREEDIMTELITNGPVQATFLVHEDFFMYSGGVYQHSGLASQKGAGAVGEGYHSVRVLGWGVDHSTGRAIKYWLAANSWGSDWGEEGLFRIIRGENHCEFESFVIGAWGKGAKRRRRFKMRKTSSS</sequence>
<dbReference type="OrthoDB" id="640249at2759"/>
<dbReference type="GO" id="GO:0008234">
    <property type="term" value="F:cysteine-type peptidase activity"/>
    <property type="evidence" value="ECO:0007669"/>
    <property type="project" value="InterPro"/>
</dbReference>
<dbReference type="InterPro" id="IPR038765">
    <property type="entry name" value="Papain-like_cys_pep_sf"/>
</dbReference>
<proteinExistence type="inferred from homology"/>
<evidence type="ECO:0000259" key="3">
    <source>
        <dbReference type="PROSITE" id="PS50958"/>
    </source>
</evidence>
<reference evidence="4" key="1">
    <citation type="submission" date="2020-10" db="EMBL/GenBank/DDBJ databases">
        <authorList>
            <person name="Kikuchi T."/>
        </authorList>
    </citation>
    <scope>NUCLEOTIDE SEQUENCE</scope>
    <source>
        <strain evidence="4">NKZ352</strain>
    </source>
</reference>
<dbReference type="PROSITE" id="PS00639">
    <property type="entry name" value="THIOL_PROTEASE_HIS"/>
    <property type="match status" value="1"/>
</dbReference>
<dbReference type="SUPFAM" id="SSF57603">
    <property type="entry name" value="FnI-like domain"/>
    <property type="match status" value="1"/>
</dbReference>
<dbReference type="AlphaFoldDB" id="A0A8S1HWE2"/>
<name>A0A8S1HWE2_9PELO</name>
<dbReference type="GO" id="GO:0006508">
    <property type="term" value="P:proteolysis"/>
    <property type="evidence" value="ECO:0007669"/>
    <property type="project" value="InterPro"/>
</dbReference>
<dbReference type="EMBL" id="CAJGYM010000143">
    <property type="protein sequence ID" value="CAD6198912.1"/>
    <property type="molecule type" value="Genomic_DNA"/>
</dbReference>
<dbReference type="Pfam" id="PF00112">
    <property type="entry name" value="Peptidase_C1"/>
    <property type="match status" value="1"/>
</dbReference>
<dbReference type="SUPFAM" id="SSF54001">
    <property type="entry name" value="Cysteine proteinases"/>
    <property type="match status" value="1"/>
</dbReference>
<comment type="similarity">
    <text evidence="1">Belongs to the peptidase C1 family.</text>
</comment>
<dbReference type="InterPro" id="IPR025660">
    <property type="entry name" value="Pept_his_AS"/>
</dbReference>
<organism evidence="4 5">
    <name type="scientific">Caenorhabditis auriculariae</name>
    <dbReference type="NCBI Taxonomy" id="2777116"/>
    <lineage>
        <taxon>Eukaryota</taxon>
        <taxon>Metazoa</taxon>
        <taxon>Ecdysozoa</taxon>
        <taxon>Nematoda</taxon>
        <taxon>Chromadorea</taxon>
        <taxon>Rhabditida</taxon>
        <taxon>Rhabditina</taxon>
        <taxon>Rhabditomorpha</taxon>
        <taxon>Rhabditoidea</taxon>
        <taxon>Rhabditidae</taxon>
        <taxon>Peloderinae</taxon>
        <taxon>Caenorhabditis</taxon>
    </lineage>
</organism>
<dbReference type="CDD" id="cd02620">
    <property type="entry name" value="Peptidase_C1A_CathepsinB"/>
    <property type="match status" value="1"/>
</dbReference>
<keyword evidence="5" id="KW-1185">Reference proteome</keyword>
<dbReference type="InterPro" id="IPR001212">
    <property type="entry name" value="Somatomedin_B_dom"/>
</dbReference>